<evidence type="ECO:0000256" key="4">
    <source>
        <dbReference type="ARBA" id="ARBA00022679"/>
    </source>
</evidence>
<dbReference type="CDD" id="cd21157">
    <property type="entry name" value="PUA_G5K"/>
    <property type="match status" value="1"/>
</dbReference>
<dbReference type="InterPro" id="IPR036393">
    <property type="entry name" value="AceGlu_kinase-like_sf"/>
</dbReference>
<dbReference type="Gene3D" id="2.30.130.10">
    <property type="entry name" value="PUA domain"/>
    <property type="match status" value="1"/>
</dbReference>
<dbReference type="EMBL" id="CP040098">
    <property type="protein sequence ID" value="QCQ21661.1"/>
    <property type="molecule type" value="Genomic_DNA"/>
</dbReference>
<keyword evidence="2 8" id="KW-0028">Amino-acid biosynthesis</keyword>
<dbReference type="InterPro" id="IPR002478">
    <property type="entry name" value="PUA"/>
</dbReference>
<evidence type="ECO:0000256" key="5">
    <source>
        <dbReference type="ARBA" id="ARBA00022741"/>
    </source>
</evidence>
<dbReference type="GO" id="GO:0055129">
    <property type="term" value="P:L-proline biosynthetic process"/>
    <property type="evidence" value="ECO:0007669"/>
    <property type="project" value="UniProtKB-UniRule"/>
</dbReference>
<dbReference type="SMART" id="SM00359">
    <property type="entry name" value="PUA"/>
    <property type="match status" value="1"/>
</dbReference>
<evidence type="ECO:0000313" key="11">
    <source>
        <dbReference type="Proteomes" id="UP000298602"/>
    </source>
</evidence>
<feature type="binding site" evidence="8">
    <location>
        <position position="171"/>
    </location>
    <ligand>
        <name>substrate</name>
    </ligand>
</feature>
<evidence type="ECO:0000256" key="2">
    <source>
        <dbReference type="ARBA" id="ARBA00022605"/>
    </source>
</evidence>
<comment type="similarity">
    <text evidence="8">Belongs to the glutamate 5-kinase family.</text>
</comment>
<evidence type="ECO:0000256" key="7">
    <source>
        <dbReference type="ARBA" id="ARBA00022840"/>
    </source>
</evidence>
<dbReference type="GO" id="GO:0003723">
    <property type="term" value="F:RNA binding"/>
    <property type="evidence" value="ECO:0007669"/>
    <property type="project" value="InterPro"/>
</dbReference>
<keyword evidence="3 8" id="KW-0641">Proline biosynthesis</keyword>
<feature type="binding site" evidence="8">
    <location>
        <begin position="233"/>
        <end position="239"/>
    </location>
    <ligand>
        <name>ATP</name>
        <dbReference type="ChEBI" id="CHEBI:30616"/>
    </ligand>
</feature>
<feature type="binding site" evidence="8">
    <location>
        <begin position="191"/>
        <end position="192"/>
    </location>
    <ligand>
        <name>ATP</name>
        <dbReference type="ChEBI" id="CHEBI:30616"/>
    </ligand>
</feature>
<comment type="function">
    <text evidence="8">Catalyzes the transfer of a phosphate group to glutamate to form L-glutamate 5-phosphate.</text>
</comment>
<evidence type="ECO:0000259" key="9">
    <source>
        <dbReference type="SMART" id="SM00359"/>
    </source>
</evidence>
<dbReference type="PROSITE" id="PS00902">
    <property type="entry name" value="GLUTAMATE_5_KINASE"/>
    <property type="match status" value="1"/>
</dbReference>
<reference evidence="10 11" key="1">
    <citation type="submission" date="2019-05" db="EMBL/GenBank/DDBJ databases">
        <title>The Complete Genome Sequence of the n-alkane-degrading Desulfoglaeba alkanexedens ALDC reveals multiple alkylsuccinate synthase gene clusters.</title>
        <authorList>
            <person name="Callaghan A.V."/>
            <person name="Davidova I.A."/>
            <person name="Duncan K.E."/>
            <person name="Morris B."/>
            <person name="McInerney M.J."/>
        </authorList>
    </citation>
    <scope>NUCLEOTIDE SEQUENCE [LARGE SCALE GENOMIC DNA]</scope>
    <source>
        <strain evidence="10 11">ALDC</strain>
    </source>
</reference>
<dbReference type="AlphaFoldDB" id="A0A4V1ERH5"/>
<dbReference type="GO" id="GO:0005524">
    <property type="term" value="F:ATP binding"/>
    <property type="evidence" value="ECO:0007669"/>
    <property type="project" value="UniProtKB-KW"/>
</dbReference>
<name>A0A4V1ERH5_9BACT</name>
<dbReference type="PROSITE" id="PS50890">
    <property type="entry name" value="PUA"/>
    <property type="match status" value="1"/>
</dbReference>
<organism evidence="10 11">
    <name type="scientific">Desulfoglaeba alkanexedens ALDC</name>
    <dbReference type="NCBI Taxonomy" id="980445"/>
    <lineage>
        <taxon>Bacteria</taxon>
        <taxon>Pseudomonadati</taxon>
        <taxon>Thermodesulfobacteriota</taxon>
        <taxon>Syntrophobacteria</taxon>
        <taxon>Syntrophobacterales</taxon>
        <taxon>Syntrophobacteraceae</taxon>
        <taxon>Desulfoglaeba</taxon>
    </lineage>
</organism>
<comment type="pathway">
    <text evidence="8">Amino-acid biosynthesis; L-proline biosynthesis; L-glutamate 5-semialdehyde from L-glutamate: step 1/2.</text>
</comment>
<dbReference type="HAMAP" id="MF_00456">
    <property type="entry name" value="ProB"/>
    <property type="match status" value="1"/>
</dbReference>
<dbReference type="Gene3D" id="3.40.1160.10">
    <property type="entry name" value="Acetylglutamate kinase-like"/>
    <property type="match status" value="1"/>
</dbReference>
<keyword evidence="11" id="KW-1185">Reference proteome</keyword>
<feature type="binding site" evidence="8">
    <location>
        <position position="159"/>
    </location>
    <ligand>
        <name>substrate</name>
    </ligand>
</feature>
<evidence type="ECO:0000313" key="10">
    <source>
        <dbReference type="EMBL" id="QCQ21661.1"/>
    </source>
</evidence>
<evidence type="ECO:0000256" key="8">
    <source>
        <dbReference type="HAMAP-Rule" id="MF_00456"/>
    </source>
</evidence>
<dbReference type="Proteomes" id="UP000298602">
    <property type="component" value="Chromosome"/>
</dbReference>
<feature type="binding site" evidence="8">
    <location>
        <position position="72"/>
    </location>
    <ligand>
        <name>substrate</name>
    </ligand>
</feature>
<evidence type="ECO:0000256" key="3">
    <source>
        <dbReference type="ARBA" id="ARBA00022650"/>
    </source>
</evidence>
<dbReference type="PRINTS" id="PR00474">
    <property type="entry name" value="GLU5KINASE"/>
</dbReference>
<dbReference type="InterPro" id="IPR001057">
    <property type="entry name" value="Glu/AcGlu_kinase"/>
</dbReference>
<dbReference type="PANTHER" id="PTHR43654">
    <property type="entry name" value="GLUTAMATE 5-KINASE"/>
    <property type="match status" value="1"/>
</dbReference>
<dbReference type="InterPro" id="IPR019797">
    <property type="entry name" value="Glutamate_5-kinase_CS"/>
</dbReference>
<keyword evidence="1 8" id="KW-0963">Cytoplasm</keyword>
<gene>
    <name evidence="8 10" type="primary">proB</name>
    <name evidence="10" type="ORF">FDQ92_05380</name>
</gene>
<dbReference type="Pfam" id="PF00696">
    <property type="entry name" value="AA_kinase"/>
    <property type="match status" value="1"/>
</dbReference>
<protein>
    <recommendedName>
        <fullName evidence="8">Glutamate 5-kinase</fullName>
        <ecNumber evidence="8">2.7.2.11</ecNumber>
    </recommendedName>
    <alternativeName>
        <fullName evidence="8">Gamma-glutamyl kinase</fullName>
        <shortName evidence="8">GK</shortName>
    </alternativeName>
</protein>
<comment type="catalytic activity">
    <reaction evidence="8">
        <text>L-glutamate + ATP = L-glutamyl 5-phosphate + ADP</text>
        <dbReference type="Rhea" id="RHEA:14877"/>
        <dbReference type="ChEBI" id="CHEBI:29985"/>
        <dbReference type="ChEBI" id="CHEBI:30616"/>
        <dbReference type="ChEBI" id="CHEBI:58274"/>
        <dbReference type="ChEBI" id="CHEBI:456216"/>
        <dbReference type="EC" id="2.7.2.11"/>
    </reaction>
</comment>
<dbReference type="OrthoDB" id="9804434at2"/>
<dbReference type="KEGG" id="dax:FDQ92_05380"/>
<accession>A0A4V1ERH5</accession>
<dbReference type="InterPro" id="IPR036974">
    <property type="entry name" value="PUA_sf"/>
</dbReference>
<dbReference type="PIRSF" id="PIRSF000729">
    <property type="entry name" value="GK"/>
    <property type="match status" value="1"/>
</dbReference>
<keyword evidence="7 8" id="KW-0067">ATP-binding</keyword>
<dbReference type="RefSeq" id="WP_137423630.1">
    <property type="nucleotide sequence ID" value="NZ_CP040098.1"/>
</dbReference>
<dbReference type="FunFam" id="3.40.1160.10:FF:000018">
    <property type="entry name" value="Glutamate 5-kinase"/>
    <property type="match status" value="1"/>
</dbReference>
<dbReference type="InterPro" id="IPR011529">
    <property type="entry name" value="Glu_5kinase"/>
</dbReference>
<dbReference type="GO" id="GO:0004349">
    <property type="term" value="F:glutamate 5-kinase activity"/>
    <property type="evidence" value="ECO:0007669"/>
    <property type="project" value="UniProtKB-UniRule"/>
</dbReference>
<evidence type="ECO:0000256" key="6">
    <source>
        <dbReference type="ARBA" id="ARBA00022777"/>
    </source>
</evidence>
<dbReference type="FunFam" id="2.30.130.10:FF:000007">
    <property type="entry name" value="Glutamate 5-kinase"/>
    <property type="match status" value="1"/>
</dbReference>
<dbReference type="InterPro" id="IPR015947">
    <property type="entry name" value="PUA-like_sf"/>
</dbReference>
<keyword evidence="5 8" id="KW-0547">Nucleotide-binding</keyword>
<dbReference type="NCBIfam" id="TIGR01027">
    <property type="entry name" value="proB"/>
    <property type="match status" value="1"/>
</dbReference>
<reference evidence="10 11" key="2">
    <citation type="submission" date="2019-05" db="EMBL/GenBank/DDBJ databases">
        <authorList>
            <person name="Suflita J.M."/>
            <person name="Marks C.R."/>
        </authorList>
    </citation>
    <scope>NUCLEOTIDE SEQUENCE [LARGE SCALE GENOMIC DNA]</scope>
    <source>
        <strain evidence="10 11">ALDC</strain>
    </source>
</reference>
<dbReference type="SUPFAM" id="SSF53633">
    <property type="entry name" value="Carbamate kinase-like"/>
    <property type="match status" value="1"/>
</dbReference>
<dbReference type="InterPro" id="IPR001048">
    <property type="entry name" value="Asp/Glu/Uridylate_kinase"/>
</dbReference>
<comment type="subcellular location">
    <subcellularLocation>
        <location evidence="8">Cytoplasm</location>
    </subcellularLocation>
</comment>
<dbReference type="PANTHER" id="PTHR43654:SF1">
    <property type="entry name" value="ISOPENTENYL PHOSPHATE KINASE"/>
    <property type="match status" value="1"/>
</dbReference>
<sequence length="393" mass="42673">MESGLAPKTPALDTREEDQRLTWFSRARRLVIKIGSAVLTGPRGLNRVVLHRLSDQIAELREKGREVVIVSSGAVASGVRKVGLSERPRTIPQKQATAAVGQTVLMQAWEDAFDKFDFLTAQVLLTSEDLVQRHRYLNARNTLQTLLNWGIIPVINENDTVVVEEIKFGDNDQLSALIAGLIGADLVINLTDTAGLFDCDPRSHADAHLIRVVHGVDSRLLACATPEPGSVGTGGMLSKLNAAKKCLASGIPMVIAPGKERDVLLRLFEGESLGTLFVPQKRVYSGKKLWLANLSKPLGELILDEGAAKALTNAGKSLLPIGIREVRGHFGVGAPVRCVDEAGQLIGIGLTNYKSSEIEKIKGRHSEEIEALIGYRHSDEVIHRDNFVLADEA</sequence>
<dbReference type="Pfam" id="PF01472">
    <property type="entry name" value="PUA"/>
    <property type="match status" value="1"/>
</dbReference>
<feature type="binding site" evidence="8">
    <location>
        <position position="33"/>
    </location>
    <ligand>
        <name>ATP</name>
        <dbReference type="ChEBI" id="CHEBI:30616"/>
    </ligand>
</feature>
<dbReference type="SUPFAM" id="SSF88697">
    <property type="entry name" value="PUA domain-like"/>
    <property type="match status" value="1"/>
</dbReference>
<proteinExistence type="inferred from homology"/>
<dbReference type="CDD" id="cd04242">
    <property type="entry name" value="AAK_G5K_ProB"/>
    <property type="match status" value="1"/>
</dbReference>
<keyword evidence="6 8" id="KW-0418">Kinase</keyword>
<dbReference type="InterPro" id="IPR041739">
    <property type="entry name" value="G5K_ProB"/>
</dbReference>
<dbReference type="InterPro" id="IPR005715">
    <property type="entry name" value="Glu_5kinase/COase_Synthase"/>
</dbReference>
<dbReference type="GO" id="GO:0005829">
    <property type="term" value="C:cytosol"/>
    <property type="evidence" value="ECO:0007669"/>
    <property type="project" value="TreeGrafter"/>
</dbReference>
<keyword evidence="4 8" id="KW-0808">Transferase</keyword>
<dbReference type="EC" id="2.7.2.11" evidence="8"/>
<evidence type="ECO:0000256" key="1">
    <source>
        <dbReference type="ARBA" id="ARBA00022490"/>
    </source>
</evidence>
<dbReference type="UniPathway" id="UPA00098">
    <property type="reaction ID" value="UER00359"/>
</dbReference>
<feature type="domain" description="PUA" evidence="9">
    <location>
        <begin position="299"/>
        <end position="382"/>
    </location>
</feature>